<dbReference type="GO" id="GO:0005975">
    <property type="term" value="P:carbohydrate metabolic process"/>
    <property type="evidence" value="ECO:0007669"/>
    <property type="project" value="InterPro"/>
</dbReference>
<dbReference type="PANTHER" id="PTHR30304:SF0">
    <property type="entry name" value="D-TAGATOSE-1,6-BISPHOSPHATE ALDOLASE SUBUNIT GATY-RELATED"/>
    <property type="match status" value="1"/>
</dbReference>
<comment type="caution">
    <text evidence="4">The sequence shown here is derived from an EMBL/GenBank/DDBJ whole genome shotgun (WGS) entry which is preliminary data.</text>
</comment>
<dbReference type="Gene3D" id="3.20.20.70">
    <property type="entry name" value="Aldolase class I"/>
    <property type="match status" value="1"/>
</dbReference>
<keyword evidence="3" id="KW-0479">Metal-binding</keyword>
<dbReference type="EMBL" id="BJCC01000036">
    <property type="protein sequence ID" value="GCF95699.1"/>
    <property type="molecule type" value="Genomic_DNA"/>
</dbReference>
<feature type="binding site" evidence="2">
    <location>
        <begin position="239"/>
        <end position="242"/>
    </location>
    <ligand>
        <name>dihydroxyacetone phosphate</name>
        <dbReference type="ChEBI" id="CHEBI:57642"/>
    </ligand>
</feature>
<evidence type="ECO:0000313" key="4">
    <source>
        <dbReference type="EMBL" id="GCF95699.1"/>
    </source>
</evidence>
<dbReference type="NCBIfam" id="TIGR00167">
    <property type="entry name" value="cbbA"/>
    <property type="match status" value="1"/>
</dbReference>
<protein>
    <recommendedName>
        <fullName evidence="6">Fructose-bisphosphate aldolase</fullName>
    </recommendedName>
</protein>
<dbReference type="SUPFAM" id="SSF51569">
    <property type="entry name" value="Aldolase"/>
    <property type="match status" value="1"/>
</dbReference>
<feature type="binding site" evidence="3">
    <location>
        <position position="133"/>
    </location>
    <ligand>
        <name>Zn(2+)</name>
        <dbReference type="ChEBI" id="CHEBI:29105"/>
        <label>2</label>
    </ligand>
</feature>
<keyword evidence="5" id="KW-1185">Reference proteome</keyword>
<dbReference type="PIRSF" id="PIRSF001359">
    <property type="entry name" value="F_bP_aldolase_II"/>
    <property type="match status" value="1"/>
</dbReference>
<dbReference type="AlphaFoldDB" id="A0A4V0WQ07"/>
<evidence type="ECO:0000313" key="5">
    <source>
        <dbReference type="Proteomes" id="UP000290567"/>
    </source>
</evidence>
<feature type="binding site" evidence="3">
    <location>
        <position position="217"/>
    </location>
    <ligand>
        <name>Zn(2+)</name>
        <dbReference type="ChEBI" id="CHEBI:29105"/>
        <label>1</label>
        <note>catalytic</note>
    </ligand>
</feature>
<feature type="active site" description="Proton donor" evidence="1">
    <location>
        <position position="81"/>
    </location>
</feature>
<evidence type="ECO:0000256" key="1">
    <source>
        <dbReference type="PIRSR" id="PIRSR001359-1"/>
    </source>
</evidence>
<accession>A0A4V0WQ07</accession>
<gene>
    <name evidence="4" type="ORF">NRIC_35900</name>
</gene>
<evidence type="ECO:0000256" key="3">
    <source>
        <dbReference type="PIRSR" id="PIRSR001359-3"/>
    </source>
</evidence>
<feature type="binding site" evidence="3">
    <location>
        <position position="82"/>
    </location>
    <ligand>
        <name>Zn(2+)</name>
        <dbReference type="ChEBI" id="CHEBI:29105"/>
        <label>1</label>
        <note>catalytic</note>
    </ligand>
</feature>
<evidence type="ECO:0000256" key="2">
    <source>
        <dbReference type="PIRSR" id="PIRSR001359-2"/>
    </source>
</evidence>
<name>A0A4V0WQ07_9ENTE</name>
<dbReference type="Proteomes" id="UP000290567">
    <property type="component" value="Unassembled WGS sequence"/>
</dbReference>
<evidence type="ECO:0008006" key="6">
    <source>
        <dbReference type="Google" id="ProtNLM"/>
    </source>
</evidence>
<dbReference type="Pfam" id="PF01116">
    <property type="entry name" value="F_bP_aldolase"/>
    <property type="match status" value="1"/>
</dbReference>
<dbReference type="InterPro" id="IPR050246">
    <property type="entry name" value="Class_II_FBP_aldolase"/>
</dbReference>
<dbReference type="GO" id="GO:0008270">
    <property type="term" value="F:zinc ion binding"/>
    <property type="evidence" value="ECO:0007669"/>
    <property type="project" value="InterPro"/>
</dbReference>
<reference evidence="5" key="1">
    <citation type="submission" date="2019-02" db="EMBL/GenBank/DDBJ databases">
        <title>Draft genome sequence of Enterococcus sp. Gos25-1.</title>
        <authorList>
            <person name="Tanaka N."/>
            <person name="Shiwa Y."/>
            <person name="Fujita N."/>
        </authorList>
    </citation>
    <scope>NUCLEOTIDE SEQUENCE [LARGE SCALE GENOMIC DNA]</scope>
    <source>
        <strain evidence="5">Gos25-1</strain>
    </source>
</reference>
<dbReference type="PANTHER" id="PTHR30304">
    <property type="entry name" value="D-TAGATOSE-1,6-BISPHOSPHATE ALDOLASE"/>
    <property type="match status" value="1"/>
</dbReference>
<feature type="binding site" evidence="2">
    <location>
        <position position="190"/>
    </location>
    <ligand>
        <name>dihydroxyacetone phosphate</name>
        <dbReference type="ChEBI" id="CHEBI:57642"/>
    </ligand>
</feature>
<feature type="binding site" evidence="3">
    <location>
        <position position="103"/>
    </location>
    <ligand>
        <name>Zn(2+)</name>
        <dbReference type="ChEBI" id="CHEBI:29105"/>
        <label>2</label>
    </ligand>
</feature>
<dbReference type="GO" id="GO:0016832">
    <property type="term" value="F:aldehyde-lyase activity"/>
    <property type="evidence" value="ECO:0007669"/>
    <property type="project" value="InterPro"/>
</dbReference>
<dbReference type="RefSeq" id="WP_146624072.1">
    <property type="nucleotide sequence ID" value="NZ_BJCC01000036.1"/>
</dbReference>
<comment type="cofactor">
    <cofactor evidence="3">
        <name>Zn(2+)</name>
        <dbReference type="ChEBI" id="CHEBI:29105"/>
    </cofactor>
    <text evidence="3">Binds 2 Zn(2+) ions per subunit. One is catalytic and the other provides a structural contribution.</text>
</comment>
<dbReference type="InterPro" id="IPR013785">
    <property type="entry name" value="Aldolase_TIM"/>
</dbReference>
<dbReference type="InterPro" id="IPR000771">
    <property type="entry name" value="FBA_II"/>
</dbReference>
<dbReference type="OrthoDB" id="9803995at2"/>
<feature type="binding site" evidence="2">
    <location>
        <begin position="218"/>
        <end position="220"/>
    </location>
    <ligand>
        <name>dihydroxyacetone phosphate</name>
        <dbReference type="ChEBI" id="CHEBI:57642"/>
    </ligand>
</feature>
<dbReference type="CDD" id="cd00947">
    <property type="entry name" value="TBP_aldolase_IIB"/>
    <property type="match status" value="1"/>
</dbReference>
<proteinExistence type="predicted"/>
<sequence length="291" mass="31605">MLVTMKEILEDAREKKYGVGAFNTPNLEAVQAVITAAEEVGAPVILQHAEVHNDLISIEEIGPIMIDYAKRATVPVAVHLDHGASYEMCVKAIRQGFTSVMYDASSKDYETNLKETSEIVKIAHAADVTVEAELGHIFTSAIGNGEGSVADSVDDYENLDDIYTDPDSAKAFVAATGVDCLAIAFGTCHGVYVKEPVLDLDRITAIKKKVDIPFVMHGGSGVSEENYKIAIQNGICKINYFTYMSRAGGEAVRDYIQTLDAEQPAFFDQIAVLASEAMKKDVKRAIEIFKG</sequence>
<keyword evidence="3" id="KW-0862">Zinc</keyword>
<organism evidence="4 5">
    <name type="scientific">Enterococcus florum</name>
    <dbReference type="NCBI Taxonomy" id="2480627"/>
    <lineage>
        <taxon>Bacteria</taxon>
        <taxon>Bacillati</taxon>
        <taxon>Bacillota</taxon>
        <taxon>Bacilli</taxon>
        <taxon>Lactobacillales</taxon>
        <taxon>Enterococcaceae</taxon>
        <taxon>Enterococcus</taxon>
    </lineage>
</organism>
<feature type="binding site" evidence="3">
    <location>
        <position position="189"/>
    </location>
    <ligand>
        <name>Zn(2+)</name>
        <dbReference type="ChEBI" id="CHEBI:29105"/>
        <label>1</label>
        <note>catalytic</note>
    </ligand>
</feature>